<feature type="region of interest" description="Disordered" evidence="1">
    <location>
        <begin position="431"/>
        <end position="458"/>
    </location>
</feature>
<dbReference type="RefSeq" id="XP_013337231.1">
    <property type="nucleotide sequence ID" value="XM_013481777.1"/>
</dbReference>
<dbReference type="GeneID" id="25337210"/>
<proteinExistence type="predicted"/>
<evidence type="ECO:0000256" key="1">
    <source>
        <dbReference type="SAM" id="MobiDB-lite"/>
    </source>
</evidence>
<dbReference type="Proteomes" id="UP000030763">
    <property type="component" value="Unassembled WGS sequence"/>
</dbReference>
<dbReference type="OMA" id="YCFGRAP"/>
<organism evidence="2 3">
    <name type="scientific">Eimeria maxima</name>
    <name type="common">Coccidian parasite</name>
    <dbReference type="NCBI Taxonomy" id="5804"/>
    <lineage>
        <taxon>Eukaryota</taxon>
        <taxon>Sar</taxon>
        <taxon>Alveolata</taxon>
        <taxon>Apicomplexa</taxon>
        <taxon>Conoidasida</taxon>
        <taxon>Coccidia</taxon>
        <taxon>Eucoccidiorida</taxon>
        <taxon>Eimeriorina</taxon>
        <taxon>Eimeriidae</taxon>
        <taxon>Eimeria</taxon>
    </lineage>
</organism>
<protein>
    <recommendedName>
        <fullName evidence="4">BRCT domain-containing protein</fullName>
    </recommendedName>
</protein>
<evidence type="ECO:0000313" key="3">
    <source>
        <dbReference type="Proteomes" id="UP000030763"/>
    </source>
</evidence>
<reference evidence="2" key="2">
    <citation type="submission" date="2013-10" db="EMBL/GenBank/DDBJ databases">
        <authorList>
            <person name="Aslett M."/>
        </authorList>
    </citation>
    <scope>NUCLEOTIDE SEQUENCE [LARGE SCALE GENOMIC DNA]</scope>
    <source>
        <strain evidence="2">Weybridge</strain>
    </source>
</reference>
<dbReference type="SUPFAM" id="SSF52113">
    <property type="entry name" value="BRCT domain"/>
    <property type="match status" value="1"/>
</dbReference>
<evidence type="ECO:0000313" key="2">
    <source>
        <dbReference type="EMBL" id="CDJ60581.1"/>
    </source>
</evidence>
<dbReference type="VEuPathDB" id="ToxoDB:EMWEY_00032240"/>
<dbReference type="OrthoDB" id="347722at2759"/>
<accession>U6M997</accession>
<dbReference type="AlphaFoldDB" id="U6M997"/>
<dbReference type="InterPro" id="IPR036420">
    <property type="entry name" value="BRCT_dom_sf"/>
</dbReference>
<reference evidence="2" key="1">
    <citation type="submission" date="2013-10" db="EMBL/GenBank/DDBJ databases">
        <title>Genomic analysis of the causative agents of coccidiosis in chickens.</title>
        <authorList>
            <person name="Reid A.J."/>
            <person name="Blake D."/>
            <person name="Billington K."/>
            <person name="Browne H."/>
            <person name="Dunn M."/>
            <person name="Hung S."/>
            <person name="Kawahara F."/>
            <person name="Miranda-Saavedra D."/>
            <person name="Mourier T."/>
            <person name="Nagra H."/>
            <person name="Otto T.D."/>
            <person name="Rawlings N."/>
            <person name="Sanchez A."/>
            <person name="Sanders M."/>
            <person name="Subramaniam C."/>
            <person name="Tay Y."/>
            <person name="Dear P."/>
            <person name="Doerig C."/>
            <person name="Gruber A."/>
            <person name="Parkinson J."/>
            <person name="Shirley M."/>
            <person name="Wan K.L."/>
            <person name="Berriman M."/>
            <person name="Tomley F."/>
            <person name="Pain A."/>
        </authorList>
    </citation>
    <scope>NUCLEOTIDE SEQUENCE [LARGE SCALE GENOMIC DNA]</scope>
    <source>
        <strain evidence="2">Weybridge</strain>
    </source>
</reference>
<evidence type="ECO:0008006" key="4">
    <source>
        <dbReference type="Google" id="ProtNLM"/>
    </source>
</evidence>
<dbReference type="EMBL" id="HG721882">
    <property type="protein sequence ID" value="CDJ60581.1"/>
    <property type="molecule type" value="Genomic_DNA"/>
</dbReference>
<sequence>MEAPQLEATTEPQPVPSLLQEHLLQMLLKQKAGARVLDASREGIASASFLVCNFAAAFMHLSRLAALSGTDLSLHNLQEAYQVVTALGLEPLRLLTPFWFFACLRDWRVYAPDAHVLFRVSAALIHTQPPLWRPQQPTQLGALMPHRQRVLLLGFTSRLRRVRRPRNFAYGILSSDSEEERRDGDRPETAGHALAAHDREMAVACVEALGGSCLSAYSVLKLVEKRSPVNPAARDEADAASYSSESIGVDVVIVGQLARLRKAGVAFLDKGASHYEAGTQQSRASTQQKKKRLGARAEAALLYKLQELGIPCVHHQWLLDSYCFGRAPPFDAYVLPTEAAHQSEAPAGPSTALRRQHVLEGVQVLVADAEAARDPALLQLERAEVARKRGSQDYGSVLFVIKREDLAGMVDLAAVAAEAVEAAASSQQMLEGATTGRAASTRSAQRQQPPPLQQDPQQQKVRTLISMAQQRVLQQLPAATALKAQKLWADAANVAGHLAATDAAAFVAKRNATALAEIGPVPEFWADVLASDSSGHVEDAALLAALQDCGGAVIYGDFPVVADAKEARAMGALEQALTLSWDILEDKLLEQSH</sequence>
<name>U6M997_EIMMA</name>
<feature type="compositionally biased region" description="Low complexity" evidence="1">
    <location>
        <begin position="432"/>
        <end position="447"/>
    </location>
</feature>
<gene>
    <name evidence="2" type="ORF">EMWEY_00032240</name>
</gene>
<keyword evidence="3" id="KW-1185">Reference proteome</keyword>